<dbReference type="Pfam" id="PF24312">
    <property type="entry name" value="Ig-like_POM152"/>
    <property type="match status" value="1"/>
</dbReference>
<evidence type="ECO:0000313" key="3">
    <source>
        <dbReference type="EMBL" id="AFM03436.1"/>
    </source>
</evidence>
<dbReference type="STRING" id="880071.Fleli_0988"/>
<organism evidence="3 4">
    <name type="scientific">Bernardetia litoralis (strain ATCC 23117 / DSM 6794 / NBRC 15988 / NCIMB 1366 / Fx l1 / Sio-4)</name>
    <name type="common">Flexibacter litoralis</name>
    <dbReference type="NCBI Taxonomy" id="880071"/>
    <lineage>
        <taxon>Bacteria</taxon>
        <taxon>Pseudomonadati</taxon>
        <taxon>Bacteroidota</taxon>
        <taxon>Cytophagia</taxon>
        <taxon>Cytophagales</taxon>
        <taxon>Bernardetiaceae</taxon>
        <taxon>Bernardetia</taxon>
    </lineage>
</organism>
<dbReference type="EMBL" id="CP003345">
    <property type="protein sequence ID" value="AFM03436.1"/>
    <property type="molecule type" value="Genomic_DNA"/>
</dbReference>
<dbReference type="OrthoDB" id="9792152at2"/>
<feature type="chain" id="PRO_5003686120" description="Ig-like domain-containing protein" evidence="1">
    <location>
        <begin position="25"/>
        <end position="2759"/>
    </location>
</feature>
<dbReference type="PROSITE" id="PS50835">
    <property type="entry name" value="IG_LIKE"/>
    <property type="match status" value="1"/>
</dbReference>
<dbReference type="Proteomes" id="UP000006054">
    <property type="component" value="Chromosome"/>
</dbReference>
<dbReference type="eggNOG" id="COG3291">
    <property type="taxonomic scope" value="Bacteria"/>
</dbReference>
<dbReference type="KEGG" id="fli:Fleli_0988"/>
<dbReference type="GO" id="GO:0006606">
    <property type="term" value="P:protein import into nucleus"/>
    <property type="evidence" value="ECO:0007669"/>
    <property type="project" value="TreeGrafter"/>
</dbReference>
<gene>
    <name evidence="3" type="ordered locus">Fleli_0988</name>
</gene>
<evidence type="ECO:0000313" key="4">
    <source>
        <dbReference type="Proteomes" id="UP000006054"/>
    </source>
</evidence>
<accession>I4AHK1</accession>
<dbReference type="NCBIfam" id="TIGR04131">
    <property type="entry name" value="Bac_Flav_CTERM"/>
    <property type="match status" value="1"/>
</dbReference>
<proteinExistence type="predicted"/>
<dbReference type="GO" id="GO:0006999">
    <property type="term" value="P:nuclear pore organization"/>
    <property type="evidence" value="ECO:0007669"/>
    <property type="project" value="TreeGrafter"/>
</dbReference>
<evidence type="ECO:0000256" key="1">
    <source>
        <dbReference type="SAM" id="SignalP"/>
    </source>
</evidence>
<feature type="signal peptide" evidence="1">
    <location>
        <begin position="1"/>
        <end position="24"/>
    </location>
</feature>
<evidence type="ECO:0000259" key="2">
    <source>
        <dbReference type="PROSITE" id="PS50835"/>
    </source>
</evidence>
<dbReference type="InterPro" id="IPR007110">
    <property type="entry name" value="Ig-like_dom"/>
</dbReference>
<dbReference type="InterPro" id="IPR056541">
    <property type="entry name" value="Ig-like_POM152"/>
</dbReference>
<dbReference type="GO" id="GO:0017056">
    <property type="term" value="F:structural constituent of nuclear pore"/>
    <property type="evidence" value="ECO:0007669"/>
    <property type="project" value="InterPro"/>
</dbReference>
<dbReference type="PANTHER" id="PTHR28206">
    <property type="entry name" value="NUCLEOPORIN POM152"/>
    <property type="match status" value="1"/>
</dbReference>
<keyword evidence="1" id="KW-0732">Signal</keyword>
<dbReference type="RefSeq" id="WP_014796894.1">
    <property type="nucleotide sequence ID" value="NC_018018.1"/>
</dbReference>
<protein>
    <recommendedName>
        <fullName evidence="2">Ig-like domain-containing protein</fullName>
    </recommendedName>
</protein>
<dbReference type="eggNOG" id="COG1520">
    <property type="taxonomic scope" value="Bacteria"/>
</dbReference>
<reference evidence="4" key="1">
    <citation type="submission" date="2012-06" db="EMBL/GenBank/DDBJ databases">
        <title>The complete genome of Flexibacter litoralis DSM 6794.</title>
        <authorList>
            <person name="Lucas S."/>
            <person name="Copeland A."/>
            <person name="Lapidus A."/>
            <person name="Glavina del Rio T."/>
            <person name="Dalin E."/>
            <person name="Tice H."/>
            <person name="Bruce D."/>
            <person name="Goodwin L."/>
            <person name="Pitluck S."/>
            <person name="Peters L."/>
            <person name="Ovchinnikova G."/>
            <person name="Lu M."/>
            <person name="Kyrpides N."/>
            <person name="Mavromatis K."/>
            <person name="Ivanova N."/>
            <person name="Brettin T."/>
            <person name="Detter J.C."/>
            <person name="Han C."/>
            <person name="Larimer F."/>
            <person name="Land M."/>
            <person name="Hauser L."/>
            <person name="Markowitz V."/>
            <person name="Cheng J.-F."/>
            <person name="Hugenholtz P."/>
            <person name="Woyke T."/>
            <person name="Wu D."/>
            <person name="Spring S."/>
            <person name="Lang E."/>
            <person name="Kopitz M."/>
            <person name="Brambilla E."/>
            <person name="Klenk H.-P."/>
            <person name="Eisen J.A."/>
        </authorList>
    </citation>
    <scope>NUCLEOTIDE SEQUENCE [LARGE SCALE GENOMIC DNA]</scope>
    <source>
        <strain evidence="4">ATCC 23117 / DSM 6794 / NBRC 15988 / NCIMB 1366 / Sio-4</strain>
    </source>
</reference>
<dbReference type="HOGENOM" id="CLU_228911_0_0_10"/>
<dbReference type="InterPro" id="IPR026341">
    <property type="entry name" value="T9SS_type_B"/>
</dbReference>
<feature type="domain" description="Ig-like" evidence="2">
    <location>
        <begin position="644"/>
        <end position="746"/>
    </location>
</feature>
<dbReference type="Pfam" id="PF13585">
    <property type="entry name" value="CHU_C"/>
    <property type="match status" value="1"/>
</dbReference>
<keyword evidence="4" id="KW-1185">Reference proteome</keyword>
<dbReference type="InterPro" id="IPR037701">
    <property type="entry name" value="Pom152"/>
</dbReference>
<name>I4AHK1_BERLS</name>
<sequence precursor="true">MKKYFYILYAALLTAFFYTTSSWNSLYGQGTTCATSTPFCSGSGITYPAGVDNGTAPTGPDYGCLFTQPNPAWFYFQIDNGGDIQLQLFSTPSEDIDYAIWGPFAAGTTPTQACNQVFAGSLSPHDCSYSSTSNELPEITGASSGDIYIMVVTNYSNDPADLTIQDLPGGTGTATTDCAIINDECEVNLGADIDICESEPLPTLDAARPVHDADIRYQWFVDGVSQGAASTTSTFTVQSHVPSLTPHIYKAVVTSVSLGANGCNEGEDEVNVTIKPTPATNLTVFPNDSTLCSAAGNFVRVVDSELNISYQILRNGTPFGGLVAGTGGTILLPLTGMPAGISTVQVQARYTVAPTCTVILTDQAELEILGNIQIDLGLDEVICETASLILDGTDTSHPANATYQWKRSIDGGVTYVDIVGETTVTYTASETLVTPETPFEVFYQLEMQVPGSSCIYDDEIKVTFEPLPLVDRIVEVDSICNTGQGNIRIVNPQSGTRYSYQLYENNAGVIGTAIGVAQSSTTGTPITFTTPTISTTTQYFIQVTNTLADIPCTTVLTLEPEVIVHPLPTAEFSGGADLCQGDDVELTVTMTGTQPFTIVYQRDTEPEVTVTGINADTYSFIVDEAGTYTVNKVQDFFCENLANPVTTVVNVNPNPDFSLGNDTTLCDSEAPLVLEPRNPTDFDNPNYKWFRDGVELVGETGSTLTTTVSSVGITATTYEYTLEVTNNEATNTTNCVFSDAINVTFTPNPVAQINFAGNDVTGTTVQFCDTLGVQTLSGLMPDHASFANITYQWTDLGTGLVVGNAVTLPVSNFNATTDYELLVTDGGTTPLCGNLATVTVQFIENPVATISHDAIVVPAGGSLDFCFDDGAQTLDGVDASHAGIATLVYQWNDVTNGIDLGNNPQITVSNPTNTFSSIDYELIVRDESNAVFCERTATMTINFYPNPEADISFAGTVETGNTLQFCDSDGIQTLDGTISNLSDVPSVIYEWTDLTTGLVVGNNPTLDVDKFGETTTYELTVTDGLTLSCERTAQITIQFIENPVAEISHNGTVVPNGGSLDFCFDEGAQTLDGVHASHASLGTVTYEWNNVTTGTSLGSTPQISVSNPANTFATFDYELIVRDASNPTVCLSTTTITINFYPNPEADISFAGTVETGSTLQFCDSDGTQTISGVTADHAGFGSITYEWTDLTTGLVVGNDPTLDVDKFGETTTYELVVTNGLTPSCERTAQITIQFIENPVAEISHNGTVVPNGGSLDFCFDEGAQTLSGVHASHAGLGTVTYEWNDITNGTPLGNTPQISVSNPTNTFATVDYELIVRDASNPTVCLSTTMITINFPANPVAEIQFNGSAAPATLAFCDSEGARTLEGALPSHAVFGSVTYIWTQVGVGVVSNDNIGTLSVSNFSTSATYTLEVISNDNPNLCSRTDQVVVEFIPSPDTNISFGGNIVTELGFCTSEGAQTISAPASPFYAYQWYRGTIATPLQTTLGTSRTQNVDNFATQGAEKNAAIYTVVVTDTRASCPAQSSIEVEFYAEPETEAATLVVSALAATHCVTGTSTISVTNTEQDVEYQLTRNGTPVAGEIQTPTVDLSTITFDVTETTTLTTGVDRFEYGIIATRIEDFNRRCTQTLVDTATLLIYPEPTATVDGTATVCANEPTDVIFTITGNFPATLTYEVTDTLGNVTVETQVIGAIGSTSPQTFAINTNTNTYKPLSITDRYCSGTVDASEAIITTVHPPVVNWVEFDTEFCIDEAVTFEVVGGIRHEYYINGLPVSSQNPYTIQPNTLAAGTYQIYAKGFATPNGCTENSETLTFTVHPLPVVDLGVDRIKCVDDVVPLVATQTGSFIYDWREIKTDGDIVTVGNGNDSLYVSQQGTYFVIVTNLATGCSDSSNIVSVTNYDTLDVDLGADVYVCNPSSLPYRLVGSDISHQNGTTYEWYKENDNTTIIGTDSIFDLTEEGIYRVTAIDPRGCEARDTIRVHFTGDPDFQIIGHDDYECGEQDTLRIEATNLRNMLIDWQGNGIVSLSDSNRRAIVNVSGIYTVTVTDTSTTANCSVTKSVEVFVRPAISLVLPNTGTGDTTTLCQVDSLLLDAFDPLHDDDYEYVWTWLEGNQVISTTPQININYDISESFVNQRFAVTITDPNGSCFSTDTVNVRFRRTSAAEATVSDSTICLGESITLQGDGGDDYSWTLLGETTSFATDQNVTLTPDSVGVYTYILNTRYNSSVECGDALDTVTVVVNRKAVASIEEDEIRLCENEQLQINAFLPENPAFTRYIWTHEENNLVLSNDSSLNISFNEIQPISYEPFHIILTVYDSLTGCDSTDRVLVKFNRASKITIDSTYRTEVCLGDSVTLNARGATSYTWRKVGDTTALDSVGQITVSLDTVGYHTFIVTGGYENECQNTGDTAIIYVNPLPTIRAHSVDTVSICANDSITLYPSGGDNYVWLNDPTAFDTITVSPKVPTDYIVMGTDSNGCQNIDTVHVYVTPTFELPELLQVCADEMVMIGDSLNFADSAANLRATYFWTETGDTTPFINVGVSGVYTVEVSIDDCSFTRTTEVQVRPKPILELVSDTTLCFELGAEDRFERGQTHVLRSKLLNRDSTTTYLYVWTDSTGQYMGNADSLEIEQGGNYRLRVIARYDTECETNDSTFVTELCQPRIFIPEAFTPNADNLNDNFEIFGKHIKNFEMQIFNRWSEVIYEVRAEDMEELEPQDFWDGTHKGKNVPTGAYIWIIRYTDPFSGSTKQVQKTGSFMIVR</sequence>
<dbReference type="PANTHER" id="PTHR28206:SF1">
    <property type="entry name" value="NUCLEOPORIN POM152"/>
    <property type="match status" value="1"/>
</dbReference>